<evidence type="ECO:0000313" key="9">
    <source>
        <dbReference type="Proteomes" id="UP000242450"/>
    </source>
</evidence>
<feature type="non-terminal residue" evidence="8">
    <location>
        <position position="110"/>
    </location>
</feature>
<keyword evidence="5" id="KW-0456">Lyase</keyword>
<evidence type="ECO:0000259" key="7">
    <source>
        <dbReference type="Pfam" id="PF16363"/>
    </source>
</evidence>
<organism evidence="8 9">
    <name type="scientific">Cervus elaphus hippelaphus</name>
    <name type="common">European red deer</name>
    <dbReference type="NCBI Taxonomy" id="46360"/>
    <lineage>
        <taxon>Eukaryota</taxon>
        <taxon>Metazoa</taxon>
        <taxon>Chordata</taxon>
        <taxon>Craniata</taxon>
        <taxon>Vertebrata</taxon>
        <taxon>Euteleostomi</taxon>
        <taxon>Mammalia</taxon>
        <taxon>Eutheria</taxon>
        <taxon>Laurasiatheria</taxon>
        <taxon>Artiodactyla</taxon>
        <taxon>Ruminantia</taxon>
        <taxon>Pecora</taxon>
        <taxon>Cervidae</taxon>
        <taxon>Cervinae</taxon>
        <taxon>Cervus</taxon>
    </lineage>
</organism>
<reference evidence="8 9" key="1">
    <citation type="journal article" date="2018" name="Mol. Genet. Genomics">
        <title>The red deer Cervus elaphus genome CerEla1.0: sequencing, annotating, genes, and chromosomes.</title>
        <authorList>
            <person name="Bana N.A."/>
            <person name="Nyiri A."/>
            <person name="Nagy J."/>
            <person name="Frank K."/>
            <person name="Nagy T."/>
            <person name="Steger V."/>
            <person name="Schiller M."/>
            <person name="Lakatos P."/>
            <person name="Sugar L."/>
            <person name="Horn P."/>
            <person name="Barta E."/>
            <person name="Orosz L."/>
        </authorList>
    </citation>
    <scope>NUCLEOTIDE SEQUENCE [LARGE SCALE GENOMIC DNA]</scope>
    <source>
        <strain evidence="8">Hungarian</strain>
    </source>
</reference>
<dbReference type="GO" id="GO:0042351">
    <property type="term" value="P:'de novo' GDP-L-fucose biosynthetic process"/>
    <property type="evidence" value="ECO:0007669"/>
    <property type="project" value="UniProtKB-UniPathway"/>
</dbReference>
<dbReference type="PANTHER" id="PTHR43715">
    <property type="entry name" value="GDP-MANNOSE 4,6-DEHYDRATASE"/>
    <property type="match status" value="1"/>
</dbReference>
<comment type="caution">
    <text evidence="8">The sequence shown here is derived from an EMBL/GenBank/DDBJ whole genome shotgun (WGS) entry which is preliminary data.</text>
</comment>
<proteinExistence type="inferred from homology"/>
<comment type="cofactor">
    <cofactor evidence="1">
        <name>NADP(+)</name>
        <dbReference type="ChEBI" id="CHEBI:58349"/>
    </cofactor>
</comment>
<feature type="domain" description="NAD(P)-binding" evidence="7">
    <location>
        <begin position="10"/>
        <end position="109"/>
    </location>
</feature>
<dbReference type="AlphaFoldDB" id="A0A212D5G5"/>
<evidence type="ECO:0000256" key="3">
    <source>
        <dbReference type="ARBA" id="ARBA00009263"/>
    </source>
</evidence>
<evidence type="ECO:0000313" key="8">
    <source>
        <dbReference type="EMBL" id="OWK13364.1"/>
    </source>
</evidence>
<evidence type="ECO:0000256" key="5">
    <source>
        <dbReference type="ARBA" id="ARBA00023239"/>
    </source>
</evidence>
<evidence type="ECO:0000256" key="4">
    <source>
        <dbReference type="ARBA" id="ARBA00011989"/>
    </source>
</evidence>
<dbReference type="InterPro" id="IPR016040">
    <property type="entry name" value="NAD(P)-bd_dom"/>
</dbReference>
<keyword evidence="9" id="KW-1185">Reference proteome</keyword>
<dbReference type="UniPathway" id="UPA00128">
    <property type="reaction ID" value="UER00190"/>
</dbReference>
<dbReference type="Proteomes" id="UP000242450">
    <property type="component" value="Chromosome 7"/>
</dbReference>
<evidence type="ECO:0000256" key="6">
    <source>
        <dbReference type="ARBA" id="ARBA00031085"/>
    </source>
</evidence>
<gene>
    <name evidence="8" type="ORF">Celaphus_00014656</name>
</gene>
<comment type="pathway">
    <text evidence="2">Nucleotide-sugar biosynthesis; GDP-L-fucose biosynthesis via de novo pathway; GDP-L-fucose from GDP-alpha-D-mannose: step 1/2.</text>
</comment>
<dbReference type="EMBL" id="MKHE01000007">
    <property type="protein sequence ID" value="OWK13364.1"/>
    <property type="molecule type" value="Genomic_DNA"/>
</dbReference>
<dbReference type="FunFam" id="3.40.50.720:FF:000924">
    <property type="entry name" value="GDP-mannose 4,6 dehydratase"/>
    <property type="match status" value="1"/>
</dbReference>
<accession>A0A212D5G5</accession>
<evidence type="ECO:0000256" key="2">
    <source>
        <dbReference type="ARBA" id="ARBA00004912"/>
    </source>
</evidence>
<dbReference type="InterPro" id="IPR036291">
    <property type="entry name" value="NAD(P)-bd_dom_sf"/>
</dbReference>
<dbReference type="InterPro" id="IPR006368">
    <property type="entry name" value="GDP_Man_deHydtase"/>
</dbReference>
<dbReference type="Pfam" id="PF16363">
    <property type="entry name" value="GDP_Man_Dehyd"/>
    <property type="match status" value="1"/>
</dbReference>
<dbReference type="PANTHER" id="PTHR43715:SF1">
    <property type="entry name" value="GDP-MANNOSE 4,6 DEHYDRATASE"/>
    <property type="match status" value="1"/>
</dbReference>
<evidence type="ECO:0000256" key="1">
    <source>
        <dbReference type="ARBA" id="ARBA00001937"/>
    </source>
</evidence>
<protein>
    <recommendedName>
        <fullName evidence="4">GDP-mannose 4,6-dehydratase</fullName>
        <ecNumber evidence="4">4.2.1.47</ecNumber>
    </recommendedName>
    <alternativeName>
        <fullName evidence="6">GDP-D-mannose dehydratase</fullName>
    </alternativeName>
</protein>
<sequence>MCLTHHDLISFDLAEYTADVDGVGTLRLLDAVKTCGLINSVRFYQASTSELYGKVQEIPQKETTPFYPRSPYGAAKLYAYWIVVNFREAYNLFAVNGILFNHESPRREAN</sequence>
<dbReference type="EC" id="4.2.1.47" evidence="4"/>
<dbReference type="Gene3D" id="3.40.50.720">
    <property type="entry name" value="NAD(P)-binding Rossmann-like Domain"/>
    <property type="match status" value="1"/>
</dbReference>
<name>A0A212D5G5_CEREH</name>
<dbReference type="OrthoDB" id="10253554at2759"/>
<dbReference type="GO" id="GO:0008446">
    <property type="term" value="F:GDP-mannose 4,6-dehydratase activity"/>
    <property type="evidence" value="ECO:0007669"/>
    <property type="project" value="UniProtKB-EC"/>
</dbReference>
<comment type="similarity">
    <text evidence="3">Belongs to the NAD(P)-dependent epimerase/dehydratase family. GDP-mannose 4,6-dehydratase subfamily.</text>
</comment>
<dbReference type="SUPFAM" id="SSF51735">
    <property type="entry name" value="NAD(P)-binding Rossmann-fold domains"/>
    <property type="match status" value="1"/>
</dbReference>